<dbReference type="Pfam" id="PF04224">
    <property type="entry name" value="DUF417"/>
    <property type="match status" value="1"/>
</dbReference>
<evidence type="ECO:0000313" key="2">
    <source>
        <dbReference type="EMBL" id="VEJ20952.1"/>
    </source>
</evidence>
<dbReference type="Proteomes" id="UP000268229">
    <property type="component" value="Chromosome"/>
</dbReference>
<dbReference type="AlphaFoldDB" id="A0A1X3CJ25"/>
<sequence length="137" mass="15407">MEKLIQKFRQSDFDIFALRAGVFLVFLVYGIFKWMQFEVDALEAMLPKTWLVFLYPLLGAHGVSYLLGVVEGVAYISLFLGFFKPRLSIIGDILVVVTGFVTLSLLLQLGFNGFVFKDVMLIGAGLVLLKHDLKKPT</sequence>
<keyword evidence="1" id="KW-0812">Transmembrane</keyword>
<organism evidence="2 3">
    <name type="scientific">Neisseria animaloris</name>
    <dbReference type="NCBI Taxonomy" id="326522"/>
    <lineage>
        <taxon>Bacteria</taxon>
        <taxon>Pseudomonadati</taxon>
        <taxon>Pseudomonadota</taxon>
        <taxon>Betaproteobacteria</taxon>
        <taxon>Neisseriales</taxon>
        <taxon>Neisseriaceae</taxon>
        <taxon>Neisseria</taxon>
    </lineage>
</organism>
<evidence type="ECO:0000313" key="3">
    <source>
        <dbReference type="Proteomes" id="UP000268229"/>
    </source>
</evidence>
<feature type="transmembrane region" description="Helical" evidence="1">
    <location>
        <begin position="52"/>
        <end position="80"/>
    </location>
</feature>
<dbReference type="InterPro" id="IPR007339">
    <property type="entry name" value="RclC-like"/>
</dbReference>
<name>A0A1X3CJ25_9NEIS</name>
<feature type="transmembrane region" description="Helical" evidence="1">
    <location>
        <begin position="87"/>
        <end position="107"/>
    </location>
</feature>
<keyword evidence="3" id="KW-1185">Reference proteome</keyword>
<gene>
    <name evidence="2" type="ORF">NCTC12227_00674</name>
</gene>
<dbReference type="RefSeq" id="WP_085390461.1">
    <property type="nucleotide sequence ID" value="NZ_JBGNXI010000005.1"/>
</dbReference>
<keyword evidence="1" id="KW-1133">Transmembrane helix</keyword>
<evidence type="ECO:0000256" key="1">
    <source>
        <dbReference type="SAM" id="Phobius"/>
    </source>
</evidence>
<dbReference type="KEGG" id="nani:NCTC12227_00674"/>
<keyword evidence="1" id="KW-0472">Membrane</keyword>
<accession>A0A1X3CJ25</accession>
<feature type="transmembrane region" description="Helical" evidence="1">
    <location>
        <begin position="12"/>
        <end position="32"/>
    </location>
</feature>
<dbReference type="EMBL" id="LR134516">
    <property type="protein sequence ID" value="VEJ20952.1"/>
    <property type="molecule type" value="Genomic_DNA"/>
</dbReference>
<proteinExistence type="predicted"/>
<dbReference type="OrthoDB" id="1118972at2"/>
<reference evidence="2 3" key="1">
    <citation type="submission" date="2018-12" db="EMBL/GenBank/DDBJ databases">
        <authorList>
            <consortium name="Pathogen Informatics"/>
        </authorList>
    </citation>
    <scope>NUCLEOTIDE SEQUENCE [LARGE SCALE GENOMIC DNA]</scope>
    <source>
        <strain evidence="2 3">NCTC12227</strain>
    </source>
</reference>
<protein>
    <submittedName>
        <fullName evidence="2">Predicted membrane protein</fullName>
    </submittedName>
</protein>